<reference evidence="5" key="1">
    <citation type="submission" date="2020-05" db="EMBL/GenBank/DDBJ databases">
        <authorList>
            <person name="Chiriac C."/>
            <person name="Salcher M."/>
            <person name="Ghai R."/>
            <person name="Kavagutti S V."/>
        </authorList>
    </citation>
    <scope>NUCLEOTIDE SEQUENCE</scope>
</reference>
<keyword evidence="2" id="KW-0808">Transferase</keyword>
<accession>A0A6J7FDF9</accession>
<dbReference type="InterPro" id="IPR007235">
    <property type="entry name" value="Glyco_trans_28_C"/>
</dbReference>
<evidence type="ECO:0000259" key="4">
    <source>
        <dbReference type="Pfam" id="PF04101"/>
    </source>
</evidence>
<gene>
    <name evidence="5" type="ORF">UFOPK3495_00318</name>
</gene>
<name>A0A6J7FDF9_9ZZZZ</name>
<sequence>MATRQSQQILKEVDADVVVGFGGYAALPAYLAARKVACGLVIHEANAKPGLANKLAARFADEVFVSVPGSLRGTTMALPLRSSIAKLDRQQSRSAGREFFGLSSDAPVLLVFGGSQGAQRINEVISQSLPGLLELGIQVLHGYGPKNVSPTSRAGYVAVSYFDRMDLAYAAADLGLTRAGAMTVAEVSAVGLPTIFVPLPIGNGEQKLNALNMANAGGAVVIDNASLNAEWLTQAVGSLVKDGVKLNEMSQAAARCGVKDAGLQLAERVLGVAYRHRAMKSKNERDNS</sequence>
<feature type="domain" description="Glycosyl transferase family 28 C-terminal" evidence="4">
    <location>
        <begin position="108"/>
        <end position="261"/>
    </location>
</feature>
<dbReference type="PANTHER" id="PTHR21015">
    <property type="entry name" value="UDP-N-ACETYLGLUCOSAMINE--N-ACETYLMURAMYL-(PENTAPEPTIDE) PYROPHOSPHORYL-UNDECAPRENOL N-ACETYLGLUCOSAMINE TRANSFERASE 1"/>
    <property type="match status" value="1"/>
</dbReference>
<dbReference type="GO" id="GO:0016758">
    <property type="term" value="F:hexosyltransferase activity"/>
    <property type="evidence" value="ECO:0007669"/>
    <property type="project" value="InterPro"/>
</dbReference>
<dbReference type="Pfam" id="PF03033">
    <property type="entry name" value="Glyco_transf_28"/>
    <property type="match status" value="1"/>
</dbReference>
<protein>
    <submittedName>
        <fullName evidence="5">Unannotated protein</fullName>
    </submittedName>
</protein>
<organism evidence="5">
    <name type="scientific">freshwater metagenome</name>
    <dbReference type="NCBI Taxonomy" id="449393"/>
    <lineage>
        <taxon>unclassified sequences</taxon>
        <taxon>metagenomes</taxon>
        <taxon>ecological metagenomes</taxon>
    </lineage>
</organism>
<evidence type="ECO:0000256" key="1">
    <source>
        <dbReference type="ARBA" id="ARBA00022676"/>
    </source>
</evidence>
<dbReference type="InterPro" id="IPR004276">
    <property type="entry name" value="GlycoTrans_28_N"/>
</dbReference>
<dbReference type="GO" id="GO:0005975">
    <property type="term" value="P:carbohydrate metabolic process"/>
    <property type="evidence" value="ECO:0007669"/>
    <property type="project" value="InterPro"/>
</dbReference>
<dbReference type="Gene3D" id="3.40.50.2000">
    <property type="entry name" value="Glycogen Phosphorylase B"/>
    <property type="match status" value="2"/>
</dbReference>
<dbReference type="AlphaFoldDB" id="A0A6J7FDF9"/>
<keyword evidence="1" id="KW-0328">Glycosyltransferase</keyword>
<proteinExistence type="predicted"/>
<dbReference type="CDD" id="cd03785">
    <property type="entry name" value="GT28_MurG"/>
    <property type="match status" value="1"/>
</dbReference>
<evidence type="ECO:0000313" key="5">
    <source>
        <dbReference type="EMBL" id="CAB4890449.1"/>
    </source>
</evidence>
<evidence type="ECO:0000256" key="2">
    <source>
        <dbReference type="ARBA" id="ARBA00022679"/>
    </source>
</evidence>
<dbReference type="EMBL" id="CAFBMC010000009">
    <property type="protein sequence ID" value="CAB4890449.1"/>
    <property type="molecule type" value="Genomic_DNA"/>
</dbReference>
<evidence type="ECO:0000259" key="3">
    <source>
        <dbReference type="Pfam" id="PF03033"/>
    </source>
</evidence>
<dbReference type="Pfam" id="PF04101">
    <property type="entry name" value="Glyco_tran_28_C"/>
    <property type="match status" value="1"/>
</dbReference>
<feature type="domain" description="Glycosyltransferase family 28 N-terminal" evidence="3">
    <location>
        <begin position="2"/>
        <end position="64"/>
    </location>
</feature>
<dbReference type="SUPFAM" id="SSF53756">
    <property type="entry name" value="UDP-Glycosyltransferase/glycogen phosphorylase"/>
    <property type="match status" value="1"/>
</dbReference>
<dbReference type="PANTHER" id="PTHR21015:SF22">
    <property type="entry name" value="GLYCOSYLTRANSFERASE"/>
    <property type="match status" value="1"/>
</dbReference>